<evidence type="ECO:0000256" key="9">
    <source>
        <dbReference type="ARBA" id="ARBA00022842"/>
    </source>
</evidence>
<feature type="region of interest" description="Disordered" evidence="15">
    <location>
        <begin position="410"/>
        <end position="492"/>
    </location>
</feature>
<keyword evidence="8 18" id="KW-0269">Exonuclease</keyword>
<evidence type="ECO:0000313" key="18">
    <source>
        <dbReference type="EMBL" id="SPO05223.1"/>
    </source>
</evidence>
<dbReference type="InterPro" id="IPR037315">
    <property type="entry name" value="EXO1_H3TH"/>
</dbReference>
<evidence type="ECO:0000256" key="12">
    <source>
        <dbReference type="ARBA" id="ARBA00023204"/>
    </source>
</evidence>
<keyword evidence="14" id="KW-0802">TPR repeat</keyword>
<dbReference type="GO" id="GO:0046872">
    <property type="term" value="F:metal ion binding"/>
    <property type="evidence" value="ECO:0007669"/>
    <property type="project" value="UniProtKB-KW"/>
</dbReference>
<dbReference type="GO" id="GO:0006281">
    <property type="term" value="P:DNA repair"/>
    <property type="evidence" value="ECO:0007669"/>
    <property type="project" value="UniProtKB-KW"/>
</dbReference>
<evidence type="ECO:0000259" key="17">
    <source>
        <dbReference type="SMART" id="SM00485"/>
    </source>
</evidence>
<dbReference type="Gene3D" id="3.40.50.1010">
    <property type="entry name" value="5'-nuclease"/>
    <property type="match status" value="1"/>
</dbReference>
<dbReference type="GO" id="GO:0017108">
    <property type="term" value="F:5'-flap endonuclease activity"/>
    <property type="evidence" value="ECO:0007669"/>
    <property type="project" value="TreeGrafter"/>
</dbReference>
<keyword evidence="5" id="KW-0479">Metal-binding</keyword>
<dbReference type="InterPro" id="IPR019734">
    <property type="entry name" value="TPR_rpt"/>
</dbReference>
<dbReference type="Pfam" id="PF00867">
    <property type="entry name" value="XPG_I"/>
    <property type="match status" value="1"/>
</dbReference>
<dbReference type="InterPro" id="IPR006085">
    <property type="entry name" value="XPG_DNA_repair_N"/>
</dbReference>
<dbReference type="Gene3D" id="1.10.150.20">
    <property type="entry name" value="5' to 3' exonuclease, C-terminal subdomain"/>
    <property type="match status" value="1"/>
</dbReference>
<dbReference type="CDD" id="cd09857">
    <property type="entry name" value="PIN_EXO1"/>
    <property type="match status" value="1"/>
</dbReference>
<dbReference type="SUPFAM" id="SSF88723">
    <property type="entry name" value="PIN domain-like"/>
    <property type="match status" value="1"/>
</dbReference>
<evidence type="ECO:0000256" key="14">
    <source>
        <dbReference type="PROSITE-ProRule" id="PRU00339"/>
    </source>
</evidence>
<dbReference type="Pfam" id="PF00752">
    <property type="entry name" value="XPG_N"/>
    <property type="match status" value="1"/>
</dbReference>
<comment type="similarity">
    <text evidence="3">Belongs to the XPG/RAD2 endonuclease family. EXO1 subfamily.</text>
</comment>
<keyword evidence="9" id="KW-0460">Magnesium</keyword>
<evidence type="ECO:0000256" key="4">
    <source>
        <dbReference type="ARBA" id="ARBA00022722"/>
    </source>
</evidence>
<evidence type="ECO:0000256" key="7">
    <source>
        <dbReference type="ARBA" id="ARBA00022801"/>
    </source>
</evidence>
<keyword evidence="11" id="KW-0238">DNA-binding</keyword>
<feature type="compositionally biased region" description="Polar residues" evidence="15">
    <location>
        <begin position="642"/>
        <end position="654"/>
    </location>
</feature>
<dbReference type="PANTHER" id="PTHR11081">
    <property type="entry name" value="FLAP ENDONUCLEASE FAMILY MEMBER"/>
    <property type="match status" value="1"/>
</dbReference>
<feature type="domain" description="XPG-I" evidence="16">
    <location>
        <begin position="138"/>
        <end position="208"/>
    </location>
</feature>
<dbReference type="CDD" id="cd09908">
    <property type="entry name" value="H3TH_EXO1"/>
    <property type="match status" value="1"/>
</dbReference>
<dbReference type="SMART" id="SM00485">
    <property type="entry name" value="XPGN"/>
    <property type="match status" value="1"/>
</dbReference>
<protein>
    <submittedName>
        <fullName evidence="18">Related to EXO1 - exonuclease which interacts with Msh2p</fullName>
    </submittedName>
</protein>
<organism evidence="18 19">
    <name type="scientific">Cephalotrichum gorgonifer</name>
    <dbReference type="NCBI Taxonomy" id="2041049"/>
    <lineage>
        <taxon>Eukaryota</taxon>
        <taxon>Fungi</taxon>
        <taxon>Dikarya</taxon>
        <taxon>Ascomycota</taxon>
        <taxon>Pezizomycotina</taxon>
        <taxon>Sordariomycetes</taxon>
        <taxon>Hypocreomycetidae</taxon>
        <taxon>Microascales</taxon>
        <taxon>Microascaceae</taxon>
        <taxon>Cephalotrichum</taxon>
    </lineage>
</organism>
<keyword evidence="13" id="KW-0539">Nucleus</keyword>
<dbReference type="InterPro" id="IPR008918">
    <property type="entry name" value="HhH2"/>
</dbReference>
<evidence type="ECO:0000256" key="1">
    <source>
        <dbReference type="ARBA" id="ARBA00001946"/>
    </source>
</evidence>
<dbReference type="GO" id="GO:0003677">
    <property type="term" value="F:DNA binding"/>
    <property type="evidence" value="ECO:0007669"/>
    <property type="project" value="UniProtKB-KW"/>
</dbReference>
<feature type="compositionally biased region" description="Polar residues" evidence="15">
    <location>
        <begin position="446"/>
        <end position="455"/>
    </location>
</feature>
<evidence type="ECO:0000256" key="3">
    <source>
        <dbReference type="ARBA" id="ARBA00010563"/>
    </source>
</evidence>
<feature type="compositionally biased region" description="Low complexity" evidence="15">
    <location>
        <begin position="655"/>
        <end position="669"/>
    </location>
</feature>
<evidence type="ECO:0000313" key="19">
    <source>
        <dbReference type="Proteomes" id="UP001187682"/>
    </source>
</evidence>
<dbReference type="InterPro" id="IPR044752">
    <property type="entry name" value="PIN-like_EXO1"/>
</dbReference>
<dbReference type="InterPro" id="IPR006086">
    <property type="entry name" value="XPG-I_dom"/>
</dbReference>
<dbReference type="FunFam" id="3.40.50.1010:FF:000002">
    <property type="entry name" value="Exonuclease 1, putative"/>
    <property type="match status" value="1"/>
</dbReference>
<feature type="region of interest" description="Disordered" evidence="15">
    <location>
        <begin position="642"/>
        <end position="669"/>
    </location>
</feature>
<dbReference type="InterPro" id="IPR029060">
    <property type="entry name" value="PIN-like_dom_sf"/>
</dbReference>
<feature type="repeat" description="TPR" evidence="14">
    <location>
        <begin position="96"/>
        <end position="129"/>
    </location>
</feature>
<evidence type="ECO:0000256" key="11">
    <source>
        <dbReference type="ARBA" id="ARBA00023125"/>
    </source>
</evidence>
<evidence type="ECO:0000259" key="16">
    <source>
        <dbReference type="SMART" id="SM00484"/>
    </source>
</evidence>
<comment type="caution">
    <text evidence="18">The sequence shown here is derived from an EMBL/GenBank/DDBJ whole genome shotgun (WGS) entry which is preliminary data.</text>
</comment>
<gene>
    <name evidence="18" type="ORF">DNG_07910</name>
</gene>
<dbReference type="InterPro" id="IPR036279">
    <property type="entry name" value="5-3_exonuclease_C_sf"/>
</dbReference>
<dbReference type="SMART" id="SM00279">
    <property type="entry name" value="HhH2"/>
    <property type="match status" value="1"/>
</dbReference>
<sequence length="798" mass="87472">MGVVGLLPLLKSIHKQSELKKYAGKTLGVDAYGWLHRGAIACASELAQGKPTRKYVQFAMHRVNMLRHFGVTPYIVFDGDFLPSKAGTEASRARSREEHAKKGMAYLQAGKSTLAFQEFQKAIDVTPEMARHLIEELKELSIAYVVAPYEADAQLVYLERKGLIDGIVSEDSDMLVFGCKRLITKLDKYGSCIEINRRDFCACREVSLTGWTDSDFRRMAILSGCDYLDGLKGMGLKTAYRHLRKHKTPEKVVQRLRLEGRSTISEDYLPSFYQAELTFLHQRVFCPEKKELVLLTDDPTGKAKDMPFIGGYVEPEMARAIAKGDVNPITKQPIRIAGQSPKRPRTSSIPAEPVAAAVRSAAAASKPINSYFRRDTRIPMGEMDRNCFAVDRQRVADITHNGLVPRVFPLPRPYIDESRAPRRSSLPASQTARPSAPQLRRRMEGISTTLANLGHSTDPHRRHTTGSGLVRHENVSNSSSSAQRPSKKARLCNTGTETADDALDGAERSKFFPSASKKSSTEPEVTTLAPPTLRRDDLLFSDDSIEEALLSLPTPDGWDIPSVPRKNQSFEVFDDEAERRKSTALESCPESPVQNVGDNVEEEEGSENGMLPPHRPGPDRPTSTPPRLSSARISLESFFYQSETGSPNASGNINTPASSASTASTAPSSRPAMLFTPSLGVSTPATPFTAASMMTPLQRLGSRALKRGGAATPSGVLGSENAMRGKRSSLDALPVNPAFVPLPRVDLDEVAALNTCGSEDQIPFIEDESPETDAEFVDGLLLPPRASVPIDLSRFLHR</sequence>
<comment type="subcellular location">
    <subcellularLocation>
        <location evidence="2">Nucleus</location>
    </subcellularLocation>
</comment>
<proteinExistence type="inferred from homology"/>
<dbReference type="InterPro" id="IPR019974">
    <property type="entry name" value="XPG_CS"/>
</dbReference>
<dbReference type="Proteomes" id="UP001187682">
    <property type="component" value="Unassembled WGS sequence"/>
</dbReference>
<dbReference type="PRINTS" id="PR00853">
    <property type="entry name" value="XPGRADSUPER"/>
</dbReference>
<evidence type="ECO:0000256" key="10">
    <source>
        <dbReference type="ARBA" id="ARBA00022881"/>
    </source>
</evidence>
<evidence type="ECO:0000256" key="15">
    <source>
        <dbReference type="SAM" id="MobiDB-lite"/>
    </source>
</evidence>
<keyword evidence="7" id="KW-0378">Hydrolase</keyword>
<dbReference type="PROSITE" id="PS00841">
    <property type="entry name" value="XPG_1"/>
    <property type="match status" value="1"/>
</dbReference>
<accession>A0AAE8N4K6</accession>
<evidence type="ECO:0000256" key="6">
    <source>
        <dbReference type="ARBA" id="ARBA00022763"/>
    </source>
</evidence>
<evidence type="ECO:0000256" key="5">
    <source>
        <dbReference type="ARBA" id="ARBA00022723"/>
    </source>
</evidence>
<reference evidence="18" key="1">
    <citation type="submission" date="2018-03" db="EMBL/GenBank/DDBJ databases">
        <authorList>
            <person name="Guldener U."/>
        </authorList>
    </citation>
    <scope>NUCLEOTIDE SEQUENCE</scope>
</reference>
<feature type="compositionally biased region" description="Polar residues" evidence="15">
    <location>
        <begin position="475"/>
        <end position="484"/>
    </location>
</feature>
<feature type="domain" description="XPG N-terminal" evidence="17">
    <location>
        <begin position="1"/>
        <end position="99"/>
    </location>
</feature>
<evidence type="ECO:0000256" key="2">
    <source>
        <dbReference type="ARBA" id="ARBA00004123"/>
    </source>
</evidence>
<dbReference type="InterPro" id="IPR006084">
    <property type="entry name" value="XPG/Rad2"/>
</dbReference>
<dbReference type="GO" id="GO:0005634">
    <property type="term" value="C:nucleus"/>
    <property type="evidence" value="ECO:0007669"/>
    <property type="project" value="UniProtKB-SubCell"/>
</dbReference>
<keyword evidence="4" id="KW-0540">Nuclease</keyword>
<comment type="cofactor">
    <cofactor evidence="1">
        <name>Mg(2+)</name>
        <dbReference type="ChEBI" id="CHEBI:18420"/>
    </cofactor>
</comment>
<dbReference type="PANTHER" id="PTHR11081:SF65">
    <property type="entry name" value="DNA DAMAGE-INDUCIBLE PROTEIN DIN7-RELATED"/>
    <property type="match status" value="1"/>
</dbReference>
<dbReference type="EMBL" id="ONZQ02000012">
    <property type="protein sequence ID" value="SPO05223.1"/>
    <property type="molecule type" value="Genomic_DNA"/>
</dbReference>
<name>A0AAE8N4K6_9PEZI</name>
<dbReference type="PROSITE" id="PS50005">
    <property type="entry name" value="TPR"/>
    <property type="match status" value="1"/>
</dbReference>
<dbReference type="SMART" id="SM00484">
    <property type="entry name" value="XPGI"/>
    <property type="match status" value="1"/>
</dbReference>
<dbReference type="SUPFAM" id="SSF47807">
    <property type="entry name" value="5' to 3' exonuclease, C-terminal subdomain"/>
    <property type="match status" value="1"/>
</dbReference>
<keyword evidence="19" id="KW-1185">Reference proteome</keyword>
<dbReference type="FunFam" id="1.10.150.20:FF:000011">
    <property type="entry name" value="exonuclease 1"/>
    <property type="match status" value="1"/>
</dbReference>
<keyword evidence="6" id="KW-0227">DNA damage</keyword>
<dbReference type="GO" id="GO:0035312">
    <property type="term" value="F:5'-3' DNA exonuclease activity"/>
    <property type="evidence" value="ECO:0007669"/>
    <property type="project" value="InterPro"/>
</dbReference>
<dbReference type="AlphaFoldDB" id="A0AAE8N4K6"/>
<keyword evidence="12" id="KW-0234">DNA repair</keyword>
<keyword evidence="10" id="KW-0267">Excision nuclease</keyword>
<feature type="region of interest" description="Disordered" evidence="15">
    <location>
        <begin position="569"/>
        <end position="628"/>
    </location>
</feature>
<evidence type="ECO:0000256" key="13">
    <source>
        <dbReference type="ARBA" id="ARBA00023242"/>
    </source>
</evidence>
<evidence type="ECO:0000256" key="8">
    <source>
        <dbReference type="ARBA" id="ARBA00022839"/>
    </source>
</evidence>